<proteinExistence type="predicted"/>
<accession>A0A6A7N2X8</accession>
<dbReference type="EMBL" id="WHUG01000005">
    <property type="protein sequence ID" value="MQA39429.1"/>
    <property type="molecule type" value="Genomic_DNA"/>
</dbReference>
<gene>
    <name evidence="1" type="ORF">GEV02_14840</name>
</gene>
<evidence type="ECO:0000313" key="1">
    <source>
        <dbReference type="EMBL" id="MQA39429.1"/>
    </source>
</evidence>
<keyword evidence="2" id="KW-1185">Reference proteome</keyword>
<protein>
    <submittedName>
        <fullName evidence="1">Uncharacterized protein</fullName>
    </submittedName>
</protein>
<dbReference type="Proteomes" id="UP000440498">
    <property type="component" value="Unassembled WGS sequence"/>
</dbReference>
<name>A0A6A7N2X8_9BURK</name>
<reference evidence="1 2" key="1">
    <citation type="submission" date="2019-10" db="EMBL/GenBank/DDBJ databases">
        <title>Two novel species isolated from a subtropical stream in China.</title>
        <authorList>
            <person name="Lu H."/>
        </authorList>
    </citation>
    <scope>NUCLEOTIDE SEQUENCE [LARGE SCALE GENOMIC DNA]</scope>
    <source>
        <strain evidence="1 2">FT29W</strain>
    </source>
</reference>
<organism evidence="1 2">
    <name type="scientific">Rugamonas aquatica</name>
    <dbReference type="NCBI Taxonomy" id="2743357"/>
    <lineage>
        <taxon>Bacteria</taxon>
        <taxon>Pseudomonadati</taxon>
        <taxon>Pseudomonadota</taxon>
        <taxon>Betaproteobacteria</taxon>
        <taxon>Burkholderiales</taxon>
        <taxon>Oxalobacteraceae</taxon>
        <taxon>Telluria group</taxon>
        <taxon>Rugamonas</taxon>
    </lineage>
</organism>
<evidence type="ECO:0000313" key="2">
    <source>
        <dbReference type="Proteomes" id="UP000440498"/>
    </source>
</evidence>
<dbReference type="AlphaFoldDB" id="A0A6A7N2X8"/>
<sequence length="327" mass="34794">MISSAFAQVLAAGRPEFNRRAAEARRRYPSFDAQAFAALLESGVDGVVQLAAVHAPDRSGGVAMAAYDVALELVGQGQAGPLIAQVWRELATCYPALLLAQPARLLGMLTNAALHLERSGVARPAQWLALMQALAPQIDDWQQLEAVGQICAWRSGLAHFRTGALQAADALPEALALAAFGSIQGGWQALRTVLLADPWWTPDPAERQRAQQGREFGGFSGFGGAFAMPPQVRPAAEGFWVRSGDRYALLVADACGAVLHGATADEYEYLQEPTPRGAVSLSGQRLTLGQRQIELDLPAQGLAATANQHTVAVTSAYSHSILLLPLR</sequence>
<dbReference type="RefSeq" id="WP_152838741.1">
    <property type="nucleotide sequence ID" value="NZ_WHUG01000005.1"/>
</dbReference>
<comment type="caution">
    <text evidence="1">The sequence shown here is derived from an EMBL/GenBank/DDBJ whole genome shotgun (WGS) entry which is preliminary data.</text>
</comment>